<dbReference type="GO" id="GO:0005524">
    <property type="term" value="F:ATP binding"/>
    <property type="evidence" value="ECO:0007669"/>
    <property type="project" value="UniProtKB-KW"/>
</dbReference>
<feature type="transmembrane region" description="Helical" evidence="9">
    <location>
        <begin position="177"/>
        <end position="200"/>
    </location>
</feature>
<feature type="domain" description="ABC transporter" evidence="10">
    <location>
        <begin position="327"/>
        <end position="562"/>
    </location>
</feature>
<keyword evidence="7 9" id="KW-1133">Transmembrane helix</keyword>
<evidence type="ECO:0000256" key="3">
    <source>
        <dbReference type="ARBA" id="ARBA00022475"/>
    </source>
</evidence>
<evidence type="ECO:0000259" key="11">
    <source>
        <dbReference type="PROSITE" id="PS50929"/>
    </source>
</evidence>
<dbReference type="InterPro" id="IPR017871">
    <property type="entry name" value="ABC_transporter-like_CS"/>
</dbReference>
<accession>A0A211ZHD8</accession>
<evidence type="ECO:0000256" key="1">
    <source>
        <dbReference type="ARBA" id="ARBA00004651"/>
    </source>
</evidence>
<evidence type="ECO:0000256" key="7">
    <source>
        <dbReference type="ARBA" id="ARBA00022989"/>
    </source>
</evidence>
<dbReference type="PANTHER" id="PTHR24221">
    <property type="entry name" value="ATP-BINDING CASSETTE SUB-FAMILY B"/>
    <property type="match status" value="1"/>
</dbReference>
<dbReference type="InterPro" id="IPR036640">
    <property type="entry name" value="ABC1_TM_sf"/>
</dbReference>
<dbReference type="PROSITE" id="PS50929">
    <property type="entry name" value="ABC_TM1F"/>
    <property type="match status" value="1"/>
</dbReference>
<feature type="transmembrane region" description="Helical" evidence="9">
    <location>
        <begin position="47"/>
        <end position="68"/>
    </location>
</feature>
<evidence type="ECO:0000256" key="5">
    <source>
        <dbReference type="ARBA" id="ARBA00022741"/>
    </source>
</evidence>
<comment type="caution">
    <text evidence="12">The sequence shown here is derived from an EMBL/GenBank/DDBJ whole genome shotgun (WGS) entry which is preliminary data.</text>
</comment>
<keyword evidence="8 9" id="KW-0472">Membrane</keyword>
<name>A0A211ZHD8_9PROT</name>
<keyword evidence="4 9" id="KW-0812">Transmembrane</keyword>
<dbReference type="InterPro" id="IPR039421">
    <property type="entry name" value="Type_1_exporter"/>
</dbReference>
<dbReference type="PROSITE" id="PS00211">
    <property type="entry name" value="ABC_TRANSPORTER_1"/>
    <property type="match status" value="1"/>
</dbReference>
<proteinExistence type="predicted"/>
<dbReference type="GO" id="GO:0140359">
    <property type="term" value="F:ABC-type transporter activity"/>
    <property type="evidence" value="ECO:0007669"/>
    <property type="project" value="InterPro"/>
</dbReference>
<dbReference type="Proteomes" id="UP000196655">
    <property type="component" value="Unassembled WGS sequence"/>
</dbReference>
<evidence type="ECO:0000256" key="8">
    <source>
        <dbReference type="ARBA" id="ARBA00023136"/>
    </source>
</evidence>
<keyword evidence="3" id="KW-1003">Cell membrane</keyword>
<sequence>MLALAGPVGGEVALGAGLGLAVTAANLGQGVLLALVAGGLLQGQGPVLPWIGLLAGLVLLRAGLVWLAELAAQRAAQRTKLALRRRLFERLLQLGPGFATERRTGEIQATLVGGVEAVEAYVARYLPAVIVAVLGPLAVLACLAVLDLTSAAILAVFVVLAPLANSLWLAWRMPRSTGIFAAMAVFGAFLLDSIQGLVTLKAFNAVGRRRQELSAHAATLRREAMRELSVTLMRDGVTTLCSLGGVAVVLAWGAWRVSAGELAPMALLTALFLAREAFRPIERMDQALHAAWAGIGAGKEIAALLAARPAVVDAPRLPTPAPLAASIAFDRVGFAYDGAEGPTLDEVSLRVEEGEVVALVGPSGAGKSTIVALLLRFFDPARGGIRVGGIDIRDLPLAVLREKIAVVSQDTHLFPGTVADNLRIARPEAGLDELVEAARAANAHDFILALPEGYDTEVGERGAFLSGGQRQRIAIARALLKNAPILVLDEATSSVDAASEQAIQDALERLFRNRTTLVIAHRLSTIRKADRILVLDGGRVVEEGRHEALLADGRRYARLAQAQGAVA</sequence>
<dbReference type="Pfam" id="PF00005">
    <property type="entry name" value="ABC_tran"/>
    <property type="match status" value="1"/>
</dbReference>
<dbReference type="AlphaFoldDB" id="A0A211ZHD8"/>
<dbReference type="SUPFAM" id="SSF90123">
    <property type="entry name" value="ABC transporter transmembrane region"/>
    <property type="match status" value="1"/>
</dbReference>
<dbReference type="InterPro" id="IPR027417">
    <property type="entry name" value="P-loop_NTPase"/>
</dbReference>
<evidence type="ECO:0000256" key="6">
    <source>
        <dbReference type="ARBA" id="ARBA00022840"/>
    </source>
</evidence>
<keyword evidence="2" id="KW-0813">Transport</keyword>
<dbReference type="Pfam" id="PF00664">
    <property type="entry name" value="ABC_membrane"/>
    <property type="match status" value="1"/>
</dbReference>
<keyword evidence="6" id="KW-0067">ATP-binding</keyword>
<dbReference type="PANTHER" id="PTHR24221:SF646">
    <property type="entry name" value="HAEMOLYSIN SECRETION ATP-BINDING PROTEIN"/>
    <property type="match status" value="1"/>
</dbReference>
<evidence type="ECO:0000259" key="10">
    <source>
        <dbReference type="PROSITE" id="PS50893"/>
    </source>
</evidence>
<dbReference type="GO" id="GO:0005886">
    <property type="term" value="C:plasma membrane"/>
    <property type="evidence" value="ECO:0007669"/>
    <property type="project" value="UniProtKB-SubCell"/>
</dbReference>
<feature type="transmembrane region" description="Helical" evidence="9">
    <location>
        <begin position="12"/>
        <end position="35"/>
    </location>
</feature>
<dbReference type="InterPro" id="IPR003439">
    <property type="entry name" value="ABC_transporter-like_ATP-bd"/>
</dbReference>
<evidence type="ECO:0000313" key="13">
    <source>
        <dbReference type="Proteomes" id="UP000196655"/>
    </source>
</evidence>
<feature type="transmembrane region" description="Helical" evidence="9">
    <location>
        <begin position="153"/>
        <end position="171"/>
    </location>
</feature>
<dbReference type="SMART" id="SM00382">
    <property type="entry name" value="AAA"/>
    <property type="match status" value="1"/>
</dbReference>
<organism evidence="12 13">
    <name type="scientific">Inquilinus limosus</name>
    <dbReference type="NCBI Taxonomy" id="171674"/>
    <lineage>
        <taxon>Bacteria</taxon>
        <taxon>Pseudomonadati</taxon>
        <taxon>Pseudomonadota</taxon>
        <taxon>Alphaproteobacteria</taxon>
        <taxon>Rhodospirillales</taxon>
        <taxon>Rhodospirillaceae</taxon>
        <taxon>Inquilinus</taxon>
    </lineage>
</organism>
<dbReference type="PROSITE" id="PS50893">
    <property type="entry name" value="ABC_TRANSPORTER_2"/>
    <property type="match status" value="1"/>
</dbReference>
<dbReference type="EMBL" id="NHON01000052">
    <property type="protein sequence ID" value="OWJ64691.1"/>
    <property type="molecule type" value="Genomic_DNA"/>
</dbReference>
<dbReference type="Gene3D" id="1.20.1560.10">
    <property type="entry name" value="ABC transporter type 1, transmembrane domain"/>
    <property type="match status" value="1"/>
</dbReference>
<dbReference type="GO" id="GO:0016887">
    <property type="term" value="F:ATP hydrolysis activity"/>
    <property type="evidence" value="ECO:0007669"/>
    <property type="project" value="InterPro"/>
</dbReference>
<feature type="transmembrane region" description="Helical" evidence="9">
    <location>
        <begin position="125"/>
        <end position="146"/>
    </location>
</feature>
<dbReference type="InterPro" id="IPR011527">
    <property type="entry name" value="ABC1_TM_dom"/>
</dbReference>
<reference evidence="13" key="1">
    <citation type="submission" date="2017-05" db="EMBL/GenBank/DDBJ databases">
        <authorList>
            <person name="Macchi M."/>
            <person name="Festa S."/>
            <person name="Coppotelli B.M."/>
            <person name="Morelli I.S."/>
        </authorList>
    </citation>
    <scope>NUCLEOTIDE SEQUENCE [LARGE SCALE GENOMIC DNA]</scope>
    <source>
        <strain evidence="13">I</strain>
    </source>
</reference>
<feature type="domain" description="ABC transmembrane type-1" evidence="11">
    <location>
        <begin position="13"/>
        <end position="284"/>
    </location>
</feature>
<gene>
    <name evidence="12" type="ORF">BWR60_23440</name>
</gene>
<dbReference type="OrthoDB" id="5288404at2"/>
<evidence type="ECO:0000256" key="9">
    <source>
        <dbReference type="SAM" id="Phobius"/>
    </source>
</evidence>
<dbReference type="GO" id="GO:0034040">
    <property type="term" value="F:ATPase-coupled lipid transmembrane transporter activity"/>
    <property type="evidence" value="ECO:0007669"/>
    <property type="project" value="TreeGrafter"/>
</dbReference>
<dbReference type="FunFam" id="3.40.50.300:FF:000221">
    <property type="entry name" value="Multidrug ABC transporter ATP-binding protein"/>
    <property type="match status" value="1"/>
</dbReference>
<dbReference type="InterPro" id="IPR003593">
    <property type="entry name" value="AAA+_ATPase"/>
</dbReference>
<evidence type="ECO:0000256" key="2">
    <source>
        <dbReference type="ARBA" id="ARBA00022448"/>
    </source>
</evidence>
<dbReference type="SUPFAM" id="SSF52540">
    <property type="entry name" value="P-loop containing nucleoside triphosphate hydrolases"/>
    <property type="match status" value="1"/>
</dbReference>
<dbReference type="STRING" id="1122125.GCA_000423185_06020"/>
<dbReference type="Gene3D" id="3.40.50.300">
    <property type="entry name" value="P-loop containing nucleotide triphosphate hydrolases"/>
    <property type="match status" value="1"/>
</dbReference>
<protein>
    <submittedName>
        <fullName evidence="12">ABC transporter</fullName>
    </submittedName>
</protein>
<evidence type="ECO:0000313" key="12">
    <source>
        <dbReference type="EMBL" id="OWJ64691.1"/>
    </source>
</evidence>
<keyword evidence="13" id="KW-1185">Reference proteome</keyword>
<keyword evidence="5" id="KW-0547">Nucleotide-binding</keyword>
<evidence type="ECO:0000256" key="4">
    <source>
        <dbReference type="ARBA" id="ARBA00022692"/>
    </source>
</evidence>
<comment type="subcellular location">
    <subcellularLocation>
        <location evidence="1">Cell membrane</location>
        <topology evidence="1">Multi-pass membrane protein</topology>
    </subcellularLocation>
</comment>